<protein>
    <submittedName>
        <fullName evidence="1">NhaP-type Na+/H+ and K+/H+ antiporter</fullName>
    </submittedName>
</protein>
<keyword evidence="2" id="KW-1185">Reference proteome</keyword>
<name>A0A841JMZ7_9BACT</name>
<accession>A0A841JMZ7</accession>
<evidence type="ECO:0000313" key="2">
    <source>
        <dbReference type="Proteomes" id="UP000538666"/>
    </source>
</evidence>
<dbReference type="AlphaFoldDB" id="A0A841JMZ7"/>
<comment type="caution">
    <text evidence="1">The sequence shown here is derived from an EMBL/GenBank/DDBJ whole genome shotgun (WGS) entry which is preliminary data.</text>
</comment>
<sequence length="38" mass="4384">MSISHAAEFVARPLGVYFDLLNSRSYNRREPVCVSWLV</sequence>
<reference evidence="1 2" key="1">
    <citation type="submission" date="2020-08" db="EMBL/GenBank/DDBJ databases">
        <title>Genomic Encyclopedia of Type Strains, Phase IV (KMG-IV): sequencing the most valuable type-strain genomes for metagenomic binning, comparative biology and taxonomic classification.</title>
        <authorList>
            <person name="Goeker M."/>
        </authorList>
    </citation>
    <scope>NUCLEOTIDE SEQUENCE [LARGE SCALE GENOMIC DNA]</scope>
    <source>
        <strain evidence="1 2">DSM 103733</strain>
    </source>
</reference>
<gene>
    <name evidence="1" type="ORF">HNQ77_000448</name>
</gene>
<evidence type="ECO:0000313" key="1">
    <source>
        <dbReference type="EMBL" id="MBB6142510.1"/>
    </source>
</evidence>
<dbReference type="Proteomes" id="UP000538666">
    <property type="component" value="Unassembled WGS sequence"/>
</dbReference>
<dbReference type="EMBL" id="JACHEK010000001">
    <property type="protein sequence ID" value="MBB6142510.1"/>
    <property type="molecule type" value="Genomic_DNA"/>
</dbReference>
<proteinExistence type="predicted"/>
<organism evidence="1 2">
    <name type="scientific">Silvibacterium bohemicum</name>
    <dbReference type="NCBI Taxonomy" id="1577686"/>
    <lineage>
        <taxon>Bacteria</taxon>
        <taxon>Pseudomonadati</taxon>
        <taxon>Acidobacteriota</taxon>
        <taxon>Terriglobia</taxon>
        <taxon>Terriglobales</taxon>
        <taxon>Acidobacteriaceae</taxon>
        <taxon>Silvibacterium</taxon>
    </lineage>
</organism>